<reference evidence="1" key="1">
    <citation type="submission" date="2022-07" db="EMBL/GenBank/DDBJ databases">
        <title>Chromosome-level genome of Muraenolepis orangiensis.</title>
        <authorList>
            <person name="Kim J."/>
        </authorList>
    </citation>
    <scope>NUCLEOTIDE SEQUENCE</scope>
    <source>
        <strain evidence="1">KU_S4_2022</strain>
        <tissue evidence="1">Muscle</tissue>
    </source>
</reference>
<evidence type="ECO:0000313" key="2">
    <source>
        <dbReference type="Proteomes" id="UP001148018"/>
    </source>
</evidence>
<name>A0A9Q0DPR8_9TELE</name>
<accession>A0A9Q0DPR8</accession>
<protein>
    <submittedName>
        <fullName evidence="1">Uncharacterized protein</fullName>
    </submittedName>
</protein>
<organism evidence="1 2">
    <name type="scientific">Muraenolepis orangiensis</name>
    <name type="common">Patagonian moray cod</name>
    <dbReference type="NCBI Taxonomy" id="630683"/>
    <lineage>
        <taxon>Eukaryota</taxon>
        <taxon>Metazoa</taxon>
        <taxon>Chordata</taxon>
        <taxon>Craniata</taxon>
        <taxon>Vertebrata</taxon>
        <taxon>Euteleostomi</taxon>
        <taxon>Actinopterygii</taxon>
        <taxon>Neopterygii</taxon>
        <taxon>Teleostei</taxon>
        <taxon>Neoteleostei</taxon>
        <taxon>Acanthomorphata</taxon>
        <taxon>Zeiogadaria</taxon>
        <taxon>Gadariae</taxon>
        <taxon>Gadiformes</taxon>
        <taxon>Muraenolepidoidei</taxon>
        <taxon>Muraenolepididae</taxon>
        <taxon>Muraenolepis</taxon>
    </lineage>
</organism>
<dbReference type="AlphaFoldDB" id="A0A9Q0DPR8"/>
<gene>
    <name evidence="1" type="ORF">NHX12_007305</name>
</gene>
<dbReference type="Proteomes" id="UP001148018">
    <property type="component" value="Unassembled WGS sequence"/>
</dbReference>
<comment type="caution">
    <text evidence="1">The sequence shown here is derived from an EMBL/GenBank/DDBJ whole genome shotgun (WGS) entry which is preliminary data.</text>
</comment>
<sequence>MLEPTGAVGVHISLEPGPVARCEDHRFHGESPWTRPGLVRTRRSWAGTDQTVLGWYGPDGPALVRTRRSWAGTDQTVLRWYGPDGPALVRTRRSCTGTDQTVLHWYGPDGPALVCRPLLCRQNTTKPSPIGIMTH</sequence>
<dbReference type="EMBL" id="JANIIK010000113">
    <property type="protein sequence ID" value="KAJ3592177.1"/>
    <property type="molecule type" value="Genomic_DNA"/>
</dbReference>
<keyword evidence="2" id="KW-1185">Reference proteome</keyword>
<evidence type="ECO:0000313" key="1">
    <source>
        <dbReference type="EMBL" id="KAJ3592177.1"/>
    </source>
</evidence>
<proteinExistence type="predicted"/>
<dbReference type="OrthoDB" id="10558979at2759"/>